<dbReference type="RefSeq" id="WP_188887742.1">
    <property type="nucleotide sequence ID" value="NZ_BMHY01000001.1"/>
</dbReference>
<sequence length="198" mass="22623">MRAVTKKRKPIMSAKRWLTLSILLVIALLAAVFIYYRSVQLPYWSQEASIRNEAVEAAQLKSVTKATKHVWDRAYWIVEGTDESDTDVYVWIAAKEKPDANAETGNEATSDTTNANTIPPLIIKASEAASKDAIRESFLQAKPDAEIKRLQPGMLNGEPVWEIYFSREEHTTKYYYEFYSFRDGSFITEYRLPARISA</sequence>
<dbReference type="AlphaFoldDB" id="A0A917GVG8"/>
<keyword evidence="4" id="KW-1185">Reference proteome</keyword>
<evidence type="ECO:0000256" key="1">
    <source>
        <dbReference type="SAM" id="Phobius"/>
    </source>
</evidence>
<feature type="transmembrane region" description="Helical" evidence="1">
    <location>
        <begin position="17"/>
        <end position="36"/>
    </location>
</feature>
<comment type="caution">
    <text evidence="3">The sequence shown here is derived from an EMBL/GenBank/DDBJ whole genome shotgun (WGS) entry which is preliminary data.</text>
</comment>
<dbReference type="InterPro" id="IPR046350">
    <property type="entry name" value="Cystatin_sf"/>
</dbReference>
<dbReference type="InterPro" id="IPR041401">
    <property type="entry name" value="TseB-like_dom"/>
</dbReference>
<keyword evidence="1" id="KW-0472">Membrane</keyword>
<evidence type="ECO:0000313" key="3">
    <source>
        <dbReference type="EMBL" id="GGG58529.1"/>
    </source>
</evidence>
<proteinExistence type="predicted"/>
<keyword evidence="1" id="KW-1133">Transmembrane helix</keyword>
<dbReference type="Gene3D" id="3.10.450.40">
    <property type="match status" value="2"/>
</dbReference>
<evidence type="ECO:0000259" key="2">
    <source>
        <dbReference type="Pfam" id="PF17881"/>
    </source>
</evidence>
<reference evidence="3 4" key="1">
    <citation type="journal article" date="2014" name="Int. J. Syst. Evol. Microbiol.">
        <title>Complete genome sequence of Corynebacterium casei LMG S-19264T (=DSM 44701T), isolated from a smear-ripened cheese.</title>
        <authorList>
            <consortium name="US DOE Joint Genome Institute (JGI-PGF)"/>
            <person name="Walter F."/>
            <person name="Albersmeier A."/>
            <person name="Kalinowski J."/>
            <person name="Ruckert C."/>
        </authorList>
    </citation>
    <scope>NUCLEOTIDE SEQUENCE [LARGE SCALE GENOMIC DNA]</scope>
    <source>
        <strain evidence="3 4">CGMCC 1.15286</strain>
    </source>
</reference>
<dbReference type="Pfam" id="PF17881">
    <property type="entry name" value="TseB"/>
    <property type="match status" value="1"/>
</dbReference>
<feature type="domain" description="Cell wall elongation regulator TseB-like" evidence="2">
    <location>
        <begin position="56"/>
        <end position="92"/>
    </location>
</feature>
<name>A0A917GVG8_9BACL</name>
<evidence type="ECO:0000313" key="4">
    <source>
        <dbReference type="Proteomes" id="UP000600247"/>
    </source>
</evidence>
<dbReference type="EMBL" id="BMHY01000001">
    <property type="protein sequence ID" value="GGG58529.1"/>
    <property type="molecule type" value="Genomic_DNA"/>
</dbReference>
<dbReference type="SUPFAM" id="SSF54403">
    <property type="entry name" value="Cystatin/monellin"/>
    <property type="match status" value="2"/>
</dbReference>
<keyword evidence="1" id="KW-0812">Transmembrane</keyword>
<protein>
    <recommendedName>
        <fullName evidence="2">Cell wall elongation regulator TseB-like domain-containing protein</fullName>
    </recommendedName>
</protein>
<gene>
    <name evidence="3" type="ORF">GCM10010918_09570</name>
</gene>
<organism evidence="3 4">
    <name type="scientific">Paenibacillus radicis</name>
    <name type="common">ex Gao et al. 2016</name>
    <dbReference type="NCBI Taxonomy" id="1737354"/>
    <lineage>
        <taxon>Bacteria</taxon>
        <taxon>Bacillati</taxon>
        <taxon>Bacillota</taxon>
        <taxon>Bacilli</taxon>
        <taxon>Bacillales</taxon>
        <taxon>Paenibacillaceae</taxon>
        <taxon>Paenibacillus</taxon>
    </lineage>
</organism>
<accession>A0A917GVG8</accession>
<dbReference type="Proteomes" id="UP000600247">
    <property type="component" value="Unassembled WGS sequence"/>
</dbReference>